<dbReference type="EMBL" id="CP119311">
    <property type="protein sequence ID" value="WEK34845.1"/>
    <property type="molecule type" value="Genomic_DNA"/>
</dbReference>
<evidence type="ECO:0000256" key="1">
    <source>
        <dbReference type="SAM" id="SignalP"/>
    </source>
</evidence>
<protein>
    <submittedName>
        <fullName evidence="2">Uncharacterized protein</fullName>
    </submittedName>
</protein>
<proteinExistence type="predicted"/>
<organism evidence="2 3">
    <name type="scientific">Candidatus Pseudobacter hemicellulosilyticus</name>
    <dbReference type="NCBI Taxonomy" id="3121375"/>
    <lineage>
        <taxon>Bacteria</taxon>
        <taxon>Pseudomonadati</taxon>
        <taxon>Bacteroidota</taxon>
        <taxon>Chitinophagia</taxon>
        <taxon>Chitinophagales</taxon>
        <taxon>Chitinophagaceae</taxon>
        <taxon>Pseudobacter</taxon>
    </lineage>
</organism>
<sequence length="72" mass="7885">MKVNFSQTMMLAGFCLLMAVPRQASSGVEEKNRKSPAGIAGNRFRVLPPPVEGEMDFSPVTGILPLYQVLFN</sequence>
<keyword evidence="1" id="KW-0732">Signal</keyword>
<reference evidence="2" key="1">
    <citation type="submission" date="2023-03" db="EMBL/GenBank/DDBJ databases">
        <title>Andean soil-derived lignocellulolytic bacterial consortium as a source of novel taxa and putative plastic-active enzymes.</title>
        <authorList>
            <person name="Diaz-Garcia L."/>
            <person name="Chuvochina M."/>
            <person name="Feuerriegel G."/>
            <person name="Bunk B."/>
            <person name="Sproer C."/>
            <person name="Streit W.R."/>
            <person name="Rodriguez L.M."/>
            <person name="Overmann J."/>
            <person name="Jimenez D.J."/>
        </authorList>
    </citation>
    <scope>NUCLEOTIDE SEQUENCE</scope>
    <source>
        <strain evidence="2">MAG 7</strain>
    </source>
</reference>
<feature type="chain" id="PRO_5042479381" evidence="1">
    <location>
        <begin position="25"/>
        <end position="72"/>
    </location>
</feature>
<dbReference type="AlphaFoldDB" id="A0AAJ5WUV0"/>
<dbReference type="Proteomes" id="UP001220610">
    <property type="component" value="Chromosome"/>
</dbReference>
<evidence type="ECO:0000313" key="2">
    <source>
        <dbReference type="EMBL" id="WEK34845.1"/>
    </source>
</evidence>
<gene>
    <name evidence="2" type="ORF">P0Y53_20345</name>
</gene>
<name>A0AAJ5WUV0_9BACT</name>
<feature type="signal peptide" evidence="1">
    <location>
        <begin position="1"/>
        <end position="24"/>
    </location>
</feature>
<accession>A0AAJ5WUV0</accession>
<evidence type="ECO:0000313" key="3">
    <source>
        <dbReference type="Proteomes" id="UP001220610"/>
    </source>
</evidence>